<evidence type="ECO:0000313" key="2">
    <source>
        <dbReference type="EMBL" id="KKL70566.1"/>
    </source>
</evidence>
<dbReference type="CDD" id="cd00093">
    <property type="entry name" value="HTH_XRE"/>
    <property type="match status" value="1"/>
</dbReference>
<dbReference type="SUPFAM" id="SSF47413">
    <property type="entry name" value="lambda repressor-like DNA-binding domains"/>
    <property type="match status" value="1"/>
</dbReference>
<dbReference type="InterPro" id="IPR010982">
    <property type="entry name" value="Lambda_DNA-bd_dom_sf"/>
</dbReference>
<protein>
    <recommendedName>
        <fullName evidence="1">HTH cro/C1-type domain-containing protein</fullName>
    </recommendedName>
</protein>
<dbReference type="InterPro" id="IPR001387">
    <property type="entry name" value="Cro/C1-type_HTH"/>
</dbReference>
<dbReference type="AlphaFoldDB" id="A0A0F9EWC1"/>
<accession>A0A0F9EWC1</accession>
<sequence>MEQHQIVRRKRRELEMTQQQLADRIGMSQAMIQHYENGRSGVSSKTLEKILNVLDLKLEL</sequence>
<feature type="domain" description="HTH cro/C1-type" evidence="1">
    <location>
        <begin position="7"/>
        <end position="60"/>
    </location>
</feature>
<dbReference type="EMBL" id="LAZR01025860">
    <property type="protein sequence ID" value="KKL70566.1"/>
    <property type="molecule type" value="Genomic_DNA"/>
</dbReference>
<dbReference type="GO" id="GO:0003677">
    <property type="term" value="F:DNA binding"/>
    <property type="evidence" value="ECO:0007669"/>
    <property type="project" value="InterPro"/>
</dbReference>
<organism evidence="2">
    <name type="scientific">marine sediment metagenome</name>
    <dbReference type="NCBI Taxonomy" id="412755"/>
    <lineage>
        <taxon>unclassified sequences</taxon>
        <taxon>metagenomes</taxon>
        <taxon>ecological metagenomes</taxon>
    </lineage>
</organism>
<dbReference type="SMART" id="SM00530">
    <property type="entry name" value="HTH_XRE"/>
    <property type="match status" value="1"/>
</dbReference>
<dbReference type="Gene3D" id="1.10.260.40">
    <property type="entry name" value="lambda repressor-like DNA-binding domains"/>
    <property type="match status" value="1"/>
</dbReference>
<comment type="caution">
    <text evidence="2">The sequence shown here is derived from an EMBL/GenBank/DDBJ whole genome shotgun (WGS) entry which is preliminary data.</text>
</comment>
<proteinExistence type="predicted"/>
<gene>
    <name evidence="2" type="ORF">LCGC14_2103650</name>
</gene>
<dbReference type="PROSITE" id="PS50943">
    <property type="entry name" value="HTH_CROC1"/>
    <property type="match status" value="1"/>
</dbReference>
<name>A0A0F9EWC1_9ZZZZ</name>
<reference evidence="2" key="1">
    <citation type="journal article" date="2015" name="Nature">
        <title>Complex archaea that bridge the gap between prokaryotes and eukaryotes.</title>
        <authorList>
            <person name="Spang A."/>
            <person name="Saw J.H."/>
            <person name="Jorgensen S.L."/>
            <person name="Zaremba-Niedzwiedzka K."/>
            <person name="Martijn J."/>
            <person name="Lind A.E."/>
            <person name="van Eijk R."/>
            <person name="Schleper C."/>
            <person name="Guy L."/>
            <person name="Ettema T.J."/>
        </authorList>
    </citation>
    <scope>NUCLEOTIDE SEQUENCE</scope>
</reference>
<evidence type="ECO:0000259" key="1">
    <source>
        <dbReference type="PROSITE" id="PS50943"/>
    </source>
</evidence>
<dbReference type="Pfam" id="PF01381">
    <property type="entry name" value="HTH_3"/>
    <property type="match status" value="1"/>
</dbReference>